<evidence type="ECO:0000313" key="1">
    <source>
        <dbReference type="EMBL" id="QDI04239.1"/>
    </source>
</evidence>
<reference evidence="1 2" key="1">
    <citation type="submission" date="2019-03" db="EMBL/GenBank/DDBJ databases">
        <title>Tal1 in Xanthomonas translucens pv. cerealis Contributes to Virulence in Bacterial Leaf Streak of Wheat.</title>
        <authorList>
            <person name="Shah S.M.A."/>
            <person name="Haq F."/>
            <person name="Ma W."/>
            <person name="Xu X."/>
            <person name="Wang S."/>
            <person name="Xu Z."/>
            <person name="Zou L."/>
            <person name="Zhu B."/>
            <person name="Chen G."/>
        </authorList>
    </citation>
    <scope>NUCLEOTIDE SEQUENCE [LARGE SCALE GENOMIC DNA]</scope>
    <source>
        <strain evidence="1 2">01</strain>
    </source>
</reference>
<accession>A0A514EE03</accession>
<keyword evidence="2" id="KW-1185">Reference proteome</keyword>
<sequence length="336" mass="37032">MDQRMRSRTTRRKVLMHEDPWKGLTSAIGQIVGRRVSMEHPLDAFWIKGADGSPGLLLRGIDPLRVPDQLPKPRGLVLHTVLDSSRAEASMFLREHEDREVFLTLCKDVISYSGGSATPADATSSLFRRLAHWHSLMTRGRTAAMSPHEVRGLVGELFVMERLAASAGFAAALNAWVAPDEHPQDFACKDRLLEVKSRLSGSRQVVRISSLAQLEPAQLPLTLVVVELVASEGADAVTLNQICARLTDRARSFGPQMVDQIEAALFKRGYIHLEAYDSEAYRVAGMAAFECRDGFPRLIRSEVDARIQEAKYTVDLALIGEFAVSPESVLDSGVDG</sequence>
<evidence type="ECO:0000313" key="2">
    <source>
        <dbReference type="Proteomes" id="UP000319349"/>
    </source>
</evidence>
<dbReference type="Proteomes" id="UP000319349">
    <property type="component" value="Chromosome"/>
</dbReference>
<gene>
    <name evidence="1" type="ORF">E4A48_11515</name>
</gene>
<proteinExistence type="predicted"/>
<organism evidence="1 2">
    <name type="scientific">Xanthomonas cerealis pv. cerealis</name>
    <dbReference type="NCBI Taxonomy" id="152263"/>
    <lineage>
        <taxon>Bacteria</taxon>
        <taxon>Pseudomonadati</taxon>
        <taxon>Pseudomonadota</taxon>
        <taxon>Gammaproteobacteria</taxon>
        <taxon>Lysobacterales</taxon>
        <taxon>Lysobacteraceae</taxon>
        <taxon>Xanthomonas</taxon>
        <taxon>Xanthomonas translucens group</taxon>
        <taxon>Xanthomonas cerealis</taxon>
    </lineage>
</organism>
<dbReference type="Pfam" id="PF14390">
    <property type="entry name" value="DUF4420"/>
    <property type="match status" value="1"/>
</dbReference>
<protein>
    <submittedName>
        <fullName evidence="1">PD-(D/E)XK motif protein</fullName>
    </submittedName>
</protein>
<dbReference type="AlphaFoldDB" id="A0A514EE03"/>
<dbReference type="InterPro" id="IPR025534">
    <property type="entry name" value="DUF4420"/>
</dbReference>
<dbReference type="EMBL" id="CP038228">
    <property type="protein sequence ID" value="QDI04239.1"/>
    <property type="molecule type" value="Genomic_DNA"/>
</dbReference>
<name>A0A514EE03_9XANT</name>